<evidence type="ECO:0000256" key="2">
    <source>
        <dbReference type="ARBA" id="ARBA00022670"/>
    </source>
</evidence>
<dbReference type="PANTHER" id="PTHR32282">
    <property type="entry name" value="BINDING PROTEIN TRANSPEPTIDASE, PUTATIVE-RELATED"/>
    <property type="match status" value="1"/>
</dbReference>
<evidence type="ECO:0000313" key="12">
    <source>
        <dbReference type="EMBL" id="HDM89723.1"/>
    </source>
</evidence>
<keyword evidence="1" id="KW-0121">Carboxypeptidase</keyword>
<reference evidence="12" key="1">
    <citation type="journal article" date="2020" name="mSystems">
        <title>Genome- and Community-Level Interaction Insights into Carbon Utilization and Element Cycling Functions of Hydrothermarchaeota in Hydrothermal Sediment.</title>
        <authorList>
            <person name="Zhou Z."/>
            <person name="Liu Y."/>
            <person name="Xu W."/>
            <person name="Pan J."/>
            <person name="Luo Z.H."/>
            <person name="Li M."/>
        </authorList>
    </citation>
    <scope>NUCLEOTIDE SEQUENCE [LARGE SCALE GENOMIC DNA]</scope>
    <source>
        <strain evidence="12">HyVt-237</strain>
    </source>
</reference>
<dbReference type="SUPFAM" id="SSF53955">
    <property type="entry name" value="Lysozyme-like"/>
    <property type="match status" value="1"/>
</dbReference>
<evidence type="ECO:0000259" key="9">
    <source>
        <dbReference type="Pfam" id="PF00905"/>
    </source>
</evidence>
<evidence type="ECO:0000256" key="1">
    <source>
        <dbReference type="ARBA" id="ARBA00022645"/>
    </source>
</evidence>
<evidence type="ECO:0000256" key="7">
    <source>
        <dbReference type="ARBA" id="ARBA00044770"/>
    </source>
</evidence>
<dbReference type="GO" id="GO:0008658">
    <property type="term" value="F:penicillin binding"/>
    <property type="evidence" value="ECO:0007669"/>
    <property type="project" value="InterPro"/>
</dbReference>
<dbReference type="GO" id="GO:0030288">
    <property type="term" value="C:outer membrane-bounded periplasmic space"/>
    <property type="evidence" value="ECO:0007669"/>
    <property type="project" value="TreeGrafter"/>
</dbReference>
<keyword evidence="2" id="KW-0645">Protease</keyword>
<dbReference type="Pfam" id="PF00912">
    <property type="entry name" value="Transgly"/>
    <property type="match status" value="1"/>
</dbReference>
<dbReference type="AlphaFoldDB" id="A0A7C1BDB2"/>
<keyword evidence="6" id="KW-0511">Multifunctional enzyme</keyword>
<dbReference type="GO" id="GO:0006508">
    <property type="term" value="P:proteolysis"/>
    <property type="evidence" value="ECO:0007669"/>
    <property type="project" value="UniProtKB-KW"/>
</dbReference>
<gene>
    <name evidence="12" type="ORF">ENG67_00760</name>
</gene>
<evidence type="ECO:0000256" key="8">
    <source>
        <dbReference type="ARBA" id="ARBA00049902"/>
    </source>
</evidence>
<sequence length="631" mass="70435">LALRLEHTLGKAEVLEQYLNRAPYGNLNYGIEAASRFYFGKPAEDLSLAEAAFLAGIPRGPSYLNPYFHFDRAKRRQKHILRLMLERGFIDESSFRRAMDQDIELVPPDKNFEAPHFVEYVLRQIRRRGVAVGGEVKTTLDLRIQKACESILRAYVKSLEDKNVTNGAILVVDNESGEILAWVGSADPFDTLHDGQVDGVLALRQPGSALKPFTYGIALESGMTPASIIPDIPSFVSTGYGDFTPRNYDESYHGPVRLRQALACSYNVPAVRVLERFGPEVLLERLHRAGFSSLDKEPGYYGLALTLGAGEVRLYELVRAYRALARGGVYTPLHFLLDDGDSLDSEEEDSSKIVFSRQIAFLLTDILSDGEARAPAFGDNSPLDLPFPCAVKTGTSKDYRDNWTVGYTTKYTVGVWVGNFSGEPMHGVSGITGAGPIFRDVMLYLHRENPPPPFPVPRGLVRATICTLSGKLAGPHCEGRRLEWFIKGTEPKDTCDWHYLVPGPEGDRIAIRYPPEFRAWGQYIGADCGEPLEEAGVAAKEVDTSFALRIIYPDEGDVFIIDPYLRRSFQALEFRALVPYGVREVEWRIDGRGSFRSRAPFTFRWQLSPGEHELVLTAGGRSDTVHFRVLD</sequence>
<dbReference type="InterPro" id="IPR050396">
    <property type="entry name" value="Glycosyltr_51/Transpeptidase"/>
</dbReference>
<comment type="catalytic activity">
    <reaction evidence="8">
        <text>[GlcNAc-(1-&gt;4)-Mur2Ac(oyl-L-Ala-gamma-D-Glu-L-Lys-D-Ala-D-Ala)](n)-di-trans,octa-cis-undecaprenyl diphosphate + beta-D-GlcNAc-(1-&gt;4)-Mur2Ac(oyl-L-Ala-gamma-D-Glu-L-Lys-D-Ala-D-Ala)-di-trans,octa-cis-undecaprenyl diphosphate = [GlcNAc-(1-&gt;4)-Mur2Ac(oyl-L-Ala-gamma-D-Glu-L-Lys-D-Ala-D-Ala)](n+1)-di-trans,octa-cis-undecaprenyl diphosphate + di-trans,octa-cis-undecaprenyl diphosphate + H(+)</text>
        <dbReference type="Rhea" id="RHEA:23708"/>
        <dbReference type="Rhea" id="RHEA-COMP:9602"/>
        <dbReference type="Rhea" id="RHEA-COMP:9603"/>
        <dbReference type="ChEBI" id="CHEBI:15378"/>
        <dbReference type="ChEBI" id="CHEBI:58405"/>
        <dbReference type="ChEBI" id="CHEBI:60033"/>
        <dbReference type="ChEBI" id="CHEBI:78435"/>
        <dbReference type="EC" id="2.4.99.28"/>
    </reaction>
</comment>
<dbReference type="InterPro" id="IPR009647">
    <property type="entry name" value="PBP_C"/>
</dbReference>
<evidence type="ECO:0000259" key="10">
    <source>
        <dbReference type="Pfam" id="PF00912"/>
    </source>
</evidence>
<feature type="domain" description="Penicillin-binding C-terminal" evidence="11">
    <location>
        <begin position="543"/>
        <end position="627"/>
    </location>
</feature>
<dbReference type="EMBL" id="DRBW01000026">
    <property type="protein sequence ID" value="HDM89723.1"/>
    <property type="molecule type" value="Genomic_DNA"/>
</dbReference>
<evidence type="ECO:0000256" key="6">
    <source>
        <dbReference type="ARBA" id="ARBA00023268"/>
    </source>
</evidence>
<dbReference type="InterPro" id="IPR001460">
    <property type="entry name" value="PCN-bd_Tpept"/>
</dbReference>
<protein>
    <recommendedName>
        <fullName evidence="7">peptidoglycan glycosyltransferase</fullName>
        <ecNumber evidence="7">2.4.99.28</ecNumber>
    </recommendedName>
</protein>
<dbReference type="InterPro" id="IPR023346">
    <property type="entry name" value="Lysozyme-like_dom_sf"/>
</dbReference>
<dbReference type="Gene3D" id="3.40.710.10">
    <property type="entry name" value="DD-peptidase/beta-lactamase superfamily"/>
    <property type="match status" value="1"/>
</dbReference>
<dbReference type="Pfam" id="PF06832">
    <property type="entry name" value="BiPBP_C"/>
    <property type="match status" value="1"/>
</dbReference>
<dbReference type="Gene3D" id="1.10.3810.10">
    <property type="entry name" value="Biosynthetic peptidoglycan transglycosylase-like"/>
    <property type="match status" value="1"/>
</dbReference>
<dbReference type="InterPro" id="IPR001264">
    <property type="entry name" value="Glyco_trans_51"/>
</dbReference>
<evidence type="ECO:0000256" key="5">
    <source>
        <dbReference type="ARBA" id="ARBA00022801"/>
    </source>
</evidence>
<evidence type="ECO:0000256" key="3">
    <source>
        <dbReference type="ARBA" id="ARBA00022676"/>
    </source>
</evidence>
<dbReference type="InterPro" id="IPR036950">
    <property type="entry name" value="PBP_transglycosylase"/>
</dbReference>
<dbReference type="InterPro" id="IPR012338">
    <property type="entry name" value="Beta-lactam/transpept-like"/>
</dbReference>
<dbReference type="PANTHER" id="PTHR32282:SF15">
    <property type="entry name" value="PENICILLIN-BINDING PROTEIN 1C"/>
    <property type="match status" value="1"/>
</dbReference>
<organism evidence="12">
    <name type="scientific">candidate division WOR-3 bacterium</name>
    <dbReference type="NCBI Taxonomy" id="2052148"/>
    <lineage>
        <taxon>Bacteria</taxon>
        <taxon>Bacteria division WOR-3</taxon>
    </lineage>
</organism>
<feature type="non-terminal residue" evidence="12">
    <location>
        <position position="1"/>
    </location>
</feature>
<proteinExistence type="predicted"/>
<dbReference type="GO" id="GO:0009252">
    <property type="term" value="P:peptidoglycan biosynthetic process"/>
    <property type="evidence" value="ECO:0007669"/>
    <property type="project" value="TreeGrafter"/>
</dbReference>
<comment type="caution">
    <text evidence="12">The sequence shown here is derived from an EMBL/GenBank/DDBJ whole genome shotgun (WGS) entry which is preliminary data.</text>
</comment>
<name>A0A7C1BDB2_UNCW3</name>
<accession>A0A7C1BDB2</accession>
<feature type="domain" description="Glycosyl transferase family 51" evidence="10">
    <location>
        <begin position="1"/>
        <end position="84"/>
    </location>
</feature>
<feature type="domain" description="Penicillin-binding protein transpeptidase" evidence="9">
    <location>
        <begin position="167"/>
        <end position="442"/>
    </location>
</feature>
<dbReference type="GO" id="GO:0008955">
    <property type="term" value="F:peptidoglycan glycosyltransferase activity"/>
    <property type="evidence" value="ECO:0007669"/>
    <property type="project" value="UniProtKB-EC"/>
</dbReference>
<keyword evidence="5" id="KW-0378">Hydrolase</keyword>
<dbReference type="GO" id="GO:0004180">
    <property type="term" value="F:carboxypeptidase activity"/>
    <property type="evidence" value="ECO:0007669"/>
    <property type="project" value="UniProtKB-KW"/>
</dbReference>
<dbReference type="EC" id="2.4.99.28" evidence="7"/>
<dbReference type="SUPFAM" id="SSF56601">
    <property type="entry name" value="beta-lactamase/transpeptidase-like"/>
    <property type="match status" value="1"/>
</dbReference>
<dbReference type="Proteomes" id="UP000885931">
    <property type="component" value="Unassembled WGS sequence"/>
</dbReference>
<evidence type="ECO:0000259" key="11">
    <source>
        <dbReference type="Pfam" id="PF06832"/>
    </source>
</evidence>
<dbReference type="Pfam" id="PF00905">
    <property type="entry name" value="Transpeptidase"/>
    <property type="match status" value="1"/>
</dbReference>
<evidence type="ECO:0000256" key="4">
    <source>
        <dbReference type="ARBA" id="ARBA00022679"/>
    </source>
</evidence>
<keyword evidence="3" id="KW-0328">Glycosyltransferase</keyword>
<keyword evidence="4" id="KW-0808">Transferase</keyword>